<feature type="coiled-coil region" evidence="8">
    <location>
        <begin position="508"/>
        <end position="535"/>
    </location>
</feature>
<gene>
    <name evidence="10" type="ORF">FDP41_006814</name>
</gene>
<dbReference type="InterPro" id="IPR015505">
    <property type="entry name" value="Coronin"/>
</dbReference>
<dbReference type="OrthoDB" id="1850764at2759"/>
<evidence type="ECO:0000313" key="11">
    <source>
        <dbReference type="Proteomes" id="UP000444721"/>
    </source>
</evidence>
<comment type="similarity">
    <text evidence="1 7">Belongs to the WD repeat coronin family.</text>
</comment>
<evidence type="ECO:0000256" key="1">
    <source>
        <dbReference type="ARBA" id="ARBA00009482"/>
    </source>
</evidence>
<dbReference type="PANTHER" id="PTHR10856">
    <property type="entry name" value="CORONIN"/>
    <property type="match status" value="1"/>
</dbReference>
<dbReference type="InterPro" id="IPR015943">
    <property type="entry name" value="WD40/YVTN_repeat-like_dom_sf"/>
</dbReference>
<keyword evidence="3 7" id="KW-0677">Repeat</keyword>
<dbReference type="EMBL" id="VFQX01000053">
    <property type="protein sequence ID" value="KAF0974204.1"/>
    <property type="molecule type" value="Genomic_DNA"/>
</dbReference>
<dbReference type="InterPro" id="IPR015048">
    <property type="entry name" value="DUF1899"/>
</dbReference>
<dbReference type="SUPFAM" id="SSF50978">
    <property type="entry name" value="WD40 repeat-like"/>
    <property type="match status" value="1"/>
</dbReference>
<dbReference type="SMART" id="SM00320">
    <property type="entry name" value="WD40"/>
    <property type="match status" value="4"/>
</dbReference>
<feature type="domain" description="DUF1899" evidence="9">
    <location>
        <begin position="86"/>
        <end position="149"/>
    </location>
</feature>
<keyword evidence="2 6" id="KW-0853">WD repeat</keyword>
<dbReference type="Pfam" id="PF16300">
    <property type="entry name" value="WD40_4"/>
    <property type="match status" value="1"/>
</dbReference>
<dbReference type="Proteomes" id="UP000444721">
    <property type="component" value="Unassembled WGS sequence"/>
</dbReference>
<dbReference type="InterPro" id="IPR036322">
    <property type="entry name" value="WD40_repeat_dom_sf"/>
</dbReference>
<feature type="repeat" description="WD" evidence="6">
    <location>
        <begin position="158"/>
        <end position="190"/>
    </location>
</feature>
<proteinExistence type="inferred from homology"/>
<keyword evidence="11" id="KW-1185">Reference proteome</keyword>
<dbReference type="VEuPathDB" id="AmoebaDB:NF0045070"/>
<keyword evidence="5" id="KW-0009">Actin-binding</keyword>
<dbReference type="Gene3D" id="2.130.10.10">
    <property type="entry name" value="YVTN repeat-like/Quinoprotein amine dehydrogenase"/>
    <property type="match status" value="1"/>
</dbReference>
<dbReference type="AlphaFoldDB" id="A0A6A5BJJ6"/>
<dbReference type="GO" id="GO:0051015">
    <property type="term" value="F:actin filament binding"/>
    <property type="evidence" value="ECO:0007669"/>
    <property type="project" value="TreeGrafter"/>
</dbReference>
<dbReference type="PROSITE" id="PS50082">
    <property type="entry name" value="WD_REPEATS_2"/>
    <property type="match status" value="2"/>
</dbReference>
<name>A0A6A5BJJ6_NAEFO</name>
<dbReference type="RefSeq" id="XP_044558917.1">
    <property type="nucleotide sequence ID" value="XM_044710490.1"/>
</dbReference>
<sequence>MYPPSSSSYRSVACHRTVANVVNNNIKYLLHLFTVSEKTNMNFCFQIKKTYLSNMCVDDCTSNRFFHTPPIKKNPSFHSSSLNTMSIVRQSLYRHVFGEPYKNEFTYLNIRPNVGAWDSNWLAANALFVAVPWQGGGGSVAVLNQKNVGKQSADLPLVSGHTGAVLDLKFHPFNQYILATGSVDTTAKIWVLPQEGLTQSMTEAQVTLEGHMKKVGLLEFHPTANNVLLTAGQDHKVVLWDIENGKAQVEMKDLWKDIQSVSFNKNGSLFASTSKDKKLRIIDPRKGSVAMEAEGHSGTKGSRVQWITNGDKIFTVGFSKTSERQYMYWDPRNLEKPINTTNIDMASGLIMPFYDPDTNLLFLAGKGDGNIRFYELTNEEPYIHSLSEFRSTDPQMGMAMLPKIAVDTTTNEIVRLFKLTANQITPISFTVPRKSELFQSDIYPKTASPTPSLSASDYFSGQDADPTLVSMNPEDKEIDVQQFKDFKPNVEVKAKPPKTVLPKVVSNPQELQKQNEELRARVEALEKENWELKQELKKYQ</sequence>
<comment type="caution">
    <text evidence="10">The sequence shown here is derived from an EMBL/GenBank/DDBJ whole genome shotgun (WGS) entry which is preliminary data.</text>
</comment>
<protein>
    <recommendedName>
        <fullName evidence="7">Coronin</fullName>
    </recommendedName>
</protein>
<dbReference type="SMART" id="SM01167">
    <property type="entry name" value="DUF1900"/>
    <property type="match status" value="1"/>
</dbReference>
<dbReference type="OMA" id="EREMAIW"/>
<evidence type="ECO:0000256" key="5">
    <source>
        <dbReference type="ARBA" id="ARBA00023203"/>
    </source>
</evidence>
<organism evidence="10 11">
    <name type="scientific">Naegleria fowleri</name>
    <name type="common">Brain eating amoeba</name>
    <dbReference type="NCBI Taxonomy" id="5763"/>
    <lineage>
        <taxon>Eukaryota</taxon>
        <taxon>Discoba</taxon>
        <taxon>Heterolobosea</taxon>
        <taxon>Tetramitia</taxon>
        <taxon>Eutetramitia</taxon>
        <taxon>Vahlkampfiidae</taxon>
        <taxon>Naegleria</taxon>
    </lineage>
</organism>
<evidence type="ECO:0000313" key="10">
    <source>
        <dbReference type="EMBL" id="KAF0974204.1"/>
    </source>
</evidence>
<evidence type="ECO:0000256" key="8">
    <source>
        <dbReference type="SAM" id="Coils"/>
    </source>
</evidence>
<dbReference type="PROSITE" id="PS50294">
    <property type="entry name" value="WD_REPEATS_REGION"/>
    <property type="match status" value="2"/>
</dbReference>
<dbReference type="VEuPathDB" id="AmoebaDB:FDP41_006814"/>
<keyword evidence="4 8" id="KW-0175">Coiled coil</keyword>
<feature type="repeat" description="WD" evidence="6">
    <location>
        <begin position="208"/>
        <end position="250"/>
    </location>
</feature>
<evidence type="ECO:0000256" key="4">
    <source>
        <dbReference type="ARBA" id="ARBA00023054"/>
    </source>
</evidence>
<dbReference type="InterPro" id="IPR019775">
    <property type="entry name" value="WD40_repeat_CS"/>
</dbReference>
<reference evidence="10 11" key="1">
    <citation type="journal article" date="2019" name="Sci. Rep.">
        <title>Nanopore sequencing improves the draft genome of the human pathogenic amoeba Naegleria fowleri.</title>
        <authorList>
            <person name="Liechti N."/>
            <person name="Schurch N."/>
            <person name="Bruggmann R."/>
            <person name="Wittwer M."/>
        </authorList>
    </citation>
    <scope>NUCLEOTIDE SEQUENCE [LARGE SCALE GENOMIC DNA]</scope>
    <source>
        <strain evidence="10 11">ATCC 30894</strain>
    </source>
</reference>
<dbReference type="PROSITE" id="PS00678">
    <property type="entry name" value="WD_REPEATS_1"/>
    <property type="match status" value="1"/>
</dbReference>
<dbReference type="SMART" id="SM01166">
    <property type="entry name" value="DUF1899"/>
    <property type="match status" value="1"/>
</dbReference>
<dbReference type="GO" id="GO:0007015">
    <property type="term" value="P:actin filament organization"/>
    <property type="evidence" value="ECO:0007669"/>
    <property type="project" value="TreeGrafter"/>
</dbReference>
<dbReference type="VEuPathDB" id="AmoebaDB:NfTy_075450"/>
<dbReference type="GeneID" id="68114032"/>
<evidence type="ECO:0000256" key="3">
    <source>
        <dbReference type="ARBA" id="ARBA00022737"/>
    </source>
</evidence>
<dbReference type="FunFam" id="2.130.10.10:FF:000502">
    <property type="entry name" value="Coronin"/>
    <property type="match status" value="1"/>
</dbReference>
<accession>A0A6A5BJJ6</accession>
<evidence type="ECO:0000256" key="6">
    <source>
        <dbReference type="PROSITE-ProRule" id="PRU00221"/>
    </source>
</evidence>
<evidence type="ECO:0000259" key="9">
    <source>
        <dbReference type="SMART" id="SM01166"/>
    </source>
</evidence>
<evidence type="ECO:0000256" key="2">
    <source>
        <dbReference type="ARBA" id="ARBA00022574"/>
    </source>
</evidence>
<dbReference type="InterPro" id="IPR001680">
    <property type="entry name" value="WD40_rpt"/>
</dbReference>
<dbReference type="Pfam" id="PF00400">
    <property type="entry name" value="WD40"/>
    <property type="match status" value="3"/>
</dbReference>
<dbReference type="PANTHER" id="PTHR10856:SF0">
    <property type="entry name" value="CORONIN"/>
    <property type="match status" value="1"/>
</dbReference>
<dbReference type="Pfam" id="PF08953">
    <property type="entry name" value="DUF1899"/>
    <property type="match status" value="1"/>
</dbReference>
<evidence type="ECO:0000256" key="7">
    <source>
        <dbReference type="RuleBase" id="RU280818"/>
    </source>
</evidence>